<keyword evidence="1" id="KW-0472">Membrane</keyword>
<keyword evidence="1" id="KW-1133">Transmembrane helix</keyword>
<keyword evidence="1" id="KW-0812">Transmembrane</keyword>
<name>A0A0S4XM49_9BACT</name>
<sequence>MDSNNSSFLGIKLYKLLFILVFLTLLAWLKVFLASRIYYNSKIVNDLQQDVTVLRVENDMLKQDIEALKFKTQVTDVIIKSSLESDVLIRPDN</sequence>
<dbReference type="AlphaFoldDB" id="A0A0S4XM49"/>
<reference evidence="2" key="1">
    <citation type="submission" date="2015-11" db="EMBL/GenBank/DDBJ databases">
        <authorList>
            <person name="Zhang Y."/>
            <person name="Guo Z."/>
        </authorList>
    </citation>
    <scope>NUCLEOTIDE SEQUENCE</scope>
    <source>
        <strain evidence="2">BN30871</strain>
    </source>
</reference>
<gene>
    <name evidence="2" type="ORF">BN3087_320018</name>
</gene>
<evidence type="ECO:0000313" key="2">
    <source>
        <dbReference type="EMBL" id="CUV65383.1"/>
    </source>
</evidence>
<evidence type="ECO:0000256" key="1">
    <source>
        <dbReference type="SAM" id="Phobius"/>
    </source>
</evidence>
<feature type="transmembrane region" description="Helical" evidence="1">
    <location>
        <begin position="13"/>
        <end position="33"/>
    </location>
</feature>
<protein>
    <submittedName>
        <fullName evidence="2">Uncharacterized protein</fullName>
    </submittedName>
</protein>
<accession>A0A0S4XM49</accession>
<proteinExistence type="predicted"/>
<dbReference type="EMBL" id="FAXN01000032">
    <property type="protein sequence ID" value="CUV65383.1"/>
    <property type="molecule type" value="Genomic_DNA"/>
</dbReference>
<organism evidence="2">
    <name type="scientific">Sulfurovum sp. enrichment culture clone C5</name>
    <dbReference type="NCBI Taxonomy" id="497650"/>
    <lineage>
        <taxon>Bacteria</taxon>
        <taxon>Pseudomonadati</taxon>
        <taxon>Campylobacterota</taxon>
        <taxon>Epsilonproteobacteria</taxon>
        <taxon>Campylobacterales</taxon>
        <taxon>Sulfurovaceae</taxon>
        <taxon>Sulfurovum</taxon>
        <taxon>environmental samples</taxon>
    </lineage>
</organism>